<keyword evidence="3" id="KW-1185">Reference proteome</keyword>
<accession>A0ABM9CKM0</accession>
<organism evidence="2 3">
    <name type="scientific">Paenibacillus allorhizoplanae</name>
    <dbReference type="NCBI Taxonomy" id="2905648"/>
    <lineage>
        <taxon>Bacteria</taxon>
        <taxon>Bacillati</taxon>
        <taxon>Bacillota</taxon>
        <taxon>Bacilli</taxon>
        <taxon>Bacillales</taxon>
        <taxon>Paenibacillaceae</taxon>
        <taxon>Paenibacillus</taxon>
    </lineage>
</organism>
<keyword evidence="1" id="KW-0472">Membrane</keyword>
<protein>
    <submittedName>
        <fullName evidence="2">Uncharacterized protein</fullName>
    </submittedName>
</protein>
<dbReference type="EMBL" id="CAKMMW010000013">
    <property type="protein sequence ID" value="CAH1215148.1"/>
    <property type="molecule type" value="Genomic_DNA"/>
</dbReference>
<evidence type="ECO:0000313" key="2">
    <source>
        <dbReference type="EMBL" id="CAH1215148.1"/>
    </source>
</evidence>
<keyword evidence="1" id="KW-1133">Transmembrane helix</keyword>
<evidence type="ECO:0000256" key="1">
    <source>
        <dbReference type="SAM" id="Phobius"/>
    </source>
</evidence>
<name>A0ABM9CKM0_9BACL</name>
<feature type="transmembrane region" description="Helical" evidence="1">
    <location>
        <begin position="7"/>
        <end position="26"/>
    </location>
</feature>
<feature type="transmembrane region" description="Helical" evidence="1">
    <location>
        <begin position="72"/>
        <end position="94"/>
    </location>
</feature>
<sequence>MRLFNIIIFSLNLIILFLLFYGFPAFTAGVAYGTVSSNLNEMLSEYYPYYLMFLLCFSCNSLTLFRNINKSTLKCILSIFGVIPIIFAIVYIIIL</sequence>
<feature type="transmembrane region" description="Helical" evidence="1">
    <location>
        <begin position="46"/>
        <end position="65"/>
    </location>
</feature>
<keyword evidence="1" id="KW-0812">Transmembrane</keyword>
<gene>
    <name evidence="2" type="ORF">PAECIP111891_04217</name>
</gene>
<reference evidence="2" key="1">
    <citation type="submission" date="2022-01" db="EMBL/GenBank/DDBJ databases">
        <authorList>
            <person name="Criscuolo A."/>
        </authorList>
    </citation>
    <scope>NUCLEOTIDE SEQUENCE</scope>
    <source>
        <strain evidence="2">CIP111891</strain>
    </source>
</reference>
<evidence type="ECO:0000313" key="3">
    <source>
        <dbReference type="Proteomes" id="UP000838821"/>
    </source>
</evidence>
<proteinExistence type="predicted"/>
<comment type="caution">
    <text evidence="2">The sequence shown here is derived from an EMBL/GenBank/DDBJ whole genome shotgun (WGS) entry which is preliminary data.</text>
</comment>
<dbReference type="Proteomes" id="UP000838821">
    <property type="component" value="Unassembled WGS sequence"/>
</dbReference>